<dbReference type="EMBL" id="FNZR01000014">
    <property type="protein sequence ID" value="SEL92696.1"/>
    <property type="molecule type" value="Genomic_DNA"/>
</dbReference>
<evidence type="ECO:0000313" key="2">
    <source>
        <dbReference type="EMBL" id="SEL92696.1"/>
    </source>
</evidence>
<sequence>MTAMNHNILAYFIYGLVTSYIIISVGRFCHRNGRVFILRLFQGNASLADTTNNLLLVAYCLFNIGYAIIQFSFWQPVANMNVLLYSIAEKTGLLVLILAVTHYFNIALIYWLSKRFIHAHIQTKTP</sequence>
<evidence type="ECO:0000313" key="3">
    <source>
        <dbReference type="Proteomes" id="UP000198916"/>
    </source>
</evidence>
<proteinExistence type="predicted"/>
<evidence type="ECO:0000256" key="1">
    <source>
        <dbReference type="SAM" id="Phobius"/>
    </source>
</evidence>
<dbReference type="Proteomes" id="UP000198916">
    <property type="component" value="Unassembled WGS sequence"/>
</dbReference>
<keyword evidence="1" id="KW-0812">Transmembrane</keyword>
<accession>A0A1H7U7H9</accession>
<protein>
    <submittedName>
        <fullName evidence="2">Uncharacterized protein</fullName>
    </submittedName>
</protein>
<keyword evidence="1" id="KW-0472">Membrane</keyword>
<reference evidence="3" key="1">
    <citation type="submission" date="2016-10" db="EMBL/GenBank/DDBJ databases">
        <authorList>
            <person name="Varghese N."/>
            <person name="Submissions S."/>
        </authorList>
    </citation>
    <scope>NUCLEOTIDE SEQUENCE [LARGE SCALE GENOMIC DNA]</scope>
    <source>
        <strain evidence="3">Jip14</strain>
    </source>
</reference>
<feature type="transmembrane region" description="Helical" evidence="1">
    <location>
        <begin position="93"/>
        <end position="112"/>
    </location>
</feature>
<dbReference type="STRING" id="332977.SAMN05421740_1142"/>
<keyword evidence="1" id="KW-1133">Transmembrane helix</keyword>
<feature type="transmembrane region" description="Helical" evidence="1">
    <location>
        <begin position="12"/>
        <end position="30"/>
    </location>
</feature>
<name>A0A1H7U7H9_9SPHI</name>
<dbReference type="AlphaFoldDB" id="A0A1H7U7H9"/>
<feature type="transmembrane region" description="Helical" evidence="1">
    <location>
        <begin position="51"/>
        <end position="73"/>
    </location>
</feature>
<keyword evidence="3" id="KW-1185">Reference proteome</keyword>
<gene>
    <name evidence="2" type="ORF">SAMN05421740_1142</name>
</gene>
<organism evidence="2 3">
    <name type="scientific">Parapedobacter koreensis</name>
    <dbReference type="NCBI Taxonomy" id="332977"/>
    <lineage>
        <taxon>Bacteria</taxon>
        <taxon>Pseudomonadati</taxon>
        <taxon>Bacteroidota</taxon>
        <taxon>Sphingobacteriia</taxon>
        <taxon>Sphingobacteriales</taxon>
        <taxon>Sphingobacteriaceae</taxon>
        <taxon>Parapedobacter</taxon>
    </lineage>
</organism>